<keyword evidence="1" id="KW-0472">Membrane</keyword>
<dbReference type="AlphaFoldDB" id="A0A4R0HJ89"/>
<keyword evidence="1" id="KW-1133">Transmembrane helix</keyword>
<feature type="transmembrane region" description="Helical" evidence="1">
    <location>
        <begin position="124"/>
        <end position="145"/>
    </location>
</feature>
<comment type="caution">
    <text evidence="2">The sequence shown here is derived from an EMBL/GenBank/DDBJ whole genome shotgun (WGS) entry which is preliminary data.</text>
</comment>
<protein>
    <recommendedName>
        <fullName evidence="4">DUF3592 domain-containing protein</fullName>
    </recommendedName>
</protein>
<feature type="transmembrane region" description="Helical" evidence="1">
    <location>
        <begin position="29"/>
        <end position="56"/>
    </location>
</feature>
<organism evidence="2 3">
    <name type="scientific">Kribbella soli</name>
    <dbReference type="NCBI Taxonomy" id="1124743"/>
    <lineage>
        <taxon>Bacteria</taxon>
        <taxon>Bacillati</taxon>
        <taxon>Actinomycetota</taxon>
        <taxon>Actinomycetes</taxon>
        <taxon>Propionibacteriales</taxon>
        <taxon>Kribbellaceae</taxon>
        <taxon>Kribbella</taxon>
    </lineage>
</organism>
<keyword evidence="3" id="KW-1185">Reference proteome</keyword>
<name>A0A4R0HJ89_9ACTN</name>
<accession>A0A4R0HJ89</accession>
<feature type="transmembrane region" description="Helical" evidence="1">
    <location>
        <begin position="63"/>
        <end position="91"/>
    </location>
</feature>
<reference evidence="2 3" key="1">
    <citation type="submission" date="2019-02" db="EMBL/GenBank/DDBJ databases">
        <title>Kribbella capetownensis sp. nov. and Kribbella speibonae sp. nov., isolated from soil.</title>
        <authorList>
            <person name="Curtis S.M."/>
            <person name="Norton I."/>
            <person name="Everest G.J."/>
            <person name="Meyers P.R."/>
        </authorList>
    </citation>
    <scope>NUCLEOTIDE SEQUENCE [LARGE SCALE GENOMIC DNA]</scope>
    <source>
        <strain evidence="2 3">KCTC 29219</strain>
    </source>
</reference>
<gene>
    <name evidence="2" type="ORF">E0H45_02555</name>
</gene>
<sequence length="271" mass="28116">MGRVRTALSWAFVRGPAAAYELADSGSSLFGIGALAAIVLVGALGSGVGALVALVAHSPVGDAAFVGGMIGLGVVMAWLVLMLVVVAVLWVRGVRPVETATGELSAGRHAAAHSSGWRRRGEPLVPLSLVLFFVIITVPFGALGLQARSAARPAEQPTATTNGTVVAIHEPSWFDKGSGTVDIRYAVSGVEHTFNTGRDPGDEHFFRLGDVVPVEYVVAEPGKGRCTWTVESARSDQTFWLWLAGGCAVLALLSGAGYLGGRLRSSGRRGG</sequence>
<keyword evidence="1" id="KW-0812">Transmembrane</keyword>
<proteinExistence type="predicted"/>
<evidence type="ECO:0008006" key="4">
    <source>
        <dbReference type="Google" id="ProtNLM"/>
    </source>
</evidence>
<dbReference type="OrthoDB" id="3831141at2"/>
<dbReference type="RefSeq" id="WP_131334645.1">
    <property type="nucleotide sequence ID" value="NZ_SJJZ01000001.1"/>
</dbReference>
<evidence type="ECO:0000313" key="3">
    <source>
        <dbReference type="Proteomes" id="UP000292346"/>
    </source>
</evidence>
<feature type="transmembrane region" description="Helical" evidence="1">
    <location>
        <begin position="239"/>
        <end position="259"/>
    </location>
</feature>
<dbReference type="Proteomes" id="UP000292346">
    <property type="component" value="Unassembled WGS sequence"/>
</dbReference>
<evidence type="ECO:0000256" key="1">
    <source>
        <dbReference type="SAM" id="Phobius"/>
    </source>
</evidence>
<dbReference type="EMBL" id="SJJZ01000001">
    <property type="protein sequence ID" value="TCC10228.1"/>
    <property type="molecule type" value="Genomic_DNA"/>
</dbReference>
<evidence type="ECO:0000313" key="2">
    <source>
        <dbReference type="EMBL" id="TCC10228.1"/>
    </source>
</evidence>